<dbReference type="AlphaFoldDB" id="A0A2U2AE95"/>
<reference evidence="7" key="1">
    <citation type="submission" date="2018-05" db="EMBL/GenBank/DDBJ databases">
        <title>Ignatzschineria dubaiensis sp. nov., isolated from necrotic foot tissues of dromedaries (Camelus dromedarius) and associated maggots in Dubai, United Arab Emirates.</title>
        <authorList>
            <person name="Tsang C.C."/>
            <person name="Tang J.Y.M."/>
            <person name="Fong J.Y.H."/>
            <person name="Kinne J."/>
            <person name="Lee H.H."/>
            <person name="Joseph M."/>
            <person name="Jose S."/>
            <person name="Schuster R.K."/>
            <person name="Tang Y."/>
            <person name="Sivakumar S."/>
            <person name="Chen J.H.K."/>
            <person name="Teng J.L.L."/>
            <person name="Lau S.K.P."/>
            <person name="Wernery U."/>
            <person name="Woo P.C.Y."/>
        </authorList>
    </citation>
    <scope>NUCLEOTIDE SEQUENCE [LARGE SCALE GENOMIC DNA]</scope>
    <source>
        <strain evidence="7">KCTC 22644</strain>
    </source>
</reference>
<dbReference type="RefSeq" id="WP_109189635.1">
    <property type="nucleotide sequence ID" value="NZ_BMYA01000002.1"/>
</dbReference>
<evidence type="ECO:0000256" key="3">
    <source>
        <dbReference type="ARBA" id="ARBA00023136"/>
    </source>
</evidence>
<dbReference type="Gene3D" id="1.20.1250.20">
    <property type="entry name" value="MFS general substrate transporter like domains"/>
    <property type="match status" value="1"/>
</dbReference>
<dbReference type="Pfam" id="PF07690">
    <property type="entry name" value="MFS_1"/>
    <property type="match status" value="1"/>
</dbReference>
<dbReference type="PANTHER" id="PTHR23523">
    <property type="match status" value="1"/>
</dbReference>
<dbReference type="SUPFAM" id="SSF103473">
    <property type="entry name" value="MFS general substrate transporter"/>
    <property type="match status" value="1"/>
</dbReference>
<keyword evidence="7" id="KW-1185">Reference proteome</keyword>
<feature type="transmembrane region" description="Helical" evidence="4">
    <location>
        <begin position="253"/>
        <end position="273"/>
    </location>
</feature>
<evidence type="ECO:0000256" key="2">
    <source>
        <dbReference type="ARBA" id="ARBA00022989"/>
    </source>
</evidence>
<gene>
    <name evidence="6" type="ORF">DC083_07760</name>
</gene>
<protein>
    <recommendedName>
        <fullName evidence="5">Major facilitator superfamily (MFS) profile domain-containing protein</fullName>
    </recommendedName>
</protein>
<evidence type="ECO:0000256" key="1">
    <source>
        <dbReference type="ARBA" id="ARBA00022692"/>
    </source>
</evidence>
<feature type="transmembrane region" description="Helical" evidence="4">
    <location>
        <begin position="50"/>
        <end position="70"/>
    </location>
</feature>
<name>A0A2U2AE95_9GAMM</name>
<feature type="transmembrane region" description="Helical" evidence="4">
    <location>
        <begin position="373"/>
        <end position="393"/>
    </location>
</feature>
<feature type="transmembrane region" description="Helical" evidence="4">
    <location>
        <begin position="304"/>
        <end position="327"/>
    </location>
</feature>
<evidence type="ECO:0000313" key="7">
    <source>
        <dbReference type="Proteomes" id="UP000245020"/>
    </source>
</evidence>
<dbReference type="GO" id="GO:0022857">
    <property type="term" value="F:transmembrane transporter activity"/>
    <property type="evidence" value="ECO:0007669"/>
    <property type="project" value="InterPro"/>
</dbReference>
<dbReference type="PROSITE" id="PS50850">
    <property type="entry name" value="MFS"/>
    <property type="match status" value="1"/>
</dbReference>
<keyword evidence="2 4" id="KW-1133">Transmembrane helix</keyword>
<dbReference type="InterPro" id="IPR011701">
    <property type="entry name" value="MFS"/>
</dbReference>
<dbReference type="InterPro" id="IPR036259">
    <property type="entry name" value="MFS_trans_sf"/>
</dbReference>
<evidence type="ECO:0000259" key="5">
    <source>
        <dbReference type="PROSITE" id="PS50850"/>
    </source>
</evidence>
<feature type="transmembrane region" description="Helical" evidence="4">
    <location>
        <begin position="216"/>
        <end position="241"/>
    </location>
</feature>
<organism evidence="6 7">
    <name type="scientific">Ignatzschineria ureiclastica</name>
    <dbReference type="NCBI Taxonomy" id="472582"/>
    <lineage>
        <taxon>Bacteria</taxon>
        <taxon>Pseudomonadati</taxon>
        <taxon>Pseudomonadota</taxon>
        <taxon>Gammaproteobacteria</taxon>
        <taxon>Cardiobacteriales</taxon>
        <taxon>Ignatzschineriaceae</taxon>
        <taxon>Ignatzschineria</taxon>
    </lineage>
</organism>
<sequence length="400" mass="43941">MNSSVRSKPYMVPIACFWLVFLAAASLRVTLTSLGPVLSDIANNLDLSSAIVSFLVTIPIICMGVFALFAAPLSNRFGMERMITISLFLIGLSTVTRSYFHSTLWLFLSSFLMGIGIAIAGPLLSGYVKRHFKHKSNVGMIFYTFGISISGVLGSFSSSFLNQYLGWDWAITLEVWAVPILLVSGIWAAFYLFRQSEDSAQMSAPKAKMPWNKPRAWMLVACFGLQSGLFYTNVAWLLPFLGEKGINSFHANMLFNLFILNGIVGSFLIPIIVIRIGLKATAIGAITLIMLMMLLLLLGNSSLILVYLAVAILGILISSGLFAITMLLPFNEVNDGNAVASWTAMMLFGGYCFAAFIPTLLGLLYDLTGSYSAIYWGGMINGFLLFVMFCIFFRKKGIEK</sequence>
<feature type="transmembrane region" description="Helical" evidence="4">
    <location>
        <begin position="339"/>
        <end position="361"/>
    </location>
</feature>
<proteinExistence type="predicted"/>
<feature type="transmembrane region" description="Helical" evidence="4">
    <location>
        <begin position="106"/>
        <end position="128"/>
    </location>
</feature>
<keyword evidence="3 4" id="KW-0472">Membrane</keyword>
<dbReference type="EMBL" id="QEWQ01000004">
    <property type="protein sequence ID" value="PWD80986.1"/>
    <property type="molecule type" value="Genomic_DNA"/>
</dbReference>
<feature type="transmembrane region" description="Helical" evidence="4">
    <location>
        <begin position="82"/>
        <end position="100"/>
    </location>
</feature>
<feature type="transmembrane region" description="Helical" evidence="4">
    <location>
        <begin position="173"/>
        <end position="193"/>
    </location>
</feature>
<feature type="domain" description="Major facilitator superfamily (MFS) profile" evidence="5">
    <location>
        <begin position="12"/>
        <end position="396"/>
    </location>
</feature>
<dbReference type="Proteomes" id="UP000245020">
    <property type="component" value="Unassembled WGS sequence"/>
</dbReference>
<dbReference type="InterPro" id="IPR020846">
    <property type="entry name" value="MFS_dom"/>
</dbReference>
<dbReference type="InterPro" id="IPR052524">
    <property type="entry name" value="MFS_Cyanate_Porter"/>
</dbReference>
<evidence type="ECO:0000313" key="6">
    <source>
        <dbReference type="EMBL" id="PWD80986.1"/>
    </source>
</evidence>
<accession>A0A2U2AE95</accession>
<keyword evidence="1 4" id="KW-0812">Transmembrane</keyword>
<comment type="caution">
    <text evidence="6">The sequence shown here is derived from an EMBL/GenBank/DDBJ whole genome shotgun (WGS) entry which is preliminary data.</text>
</comment>
<dbReference type="OrthoDB" id="5758872at2"/>
<feature type="transmembrane region" description="Helical" evidence="4">
    <location>
        <begin position="140"/>
        <end position="161"/>
    </location>
</feature>
<evidence type="ECO:0000256" key="4">
    <source>
        <dbReference type="SAM" id="Phobius"/>
    </source>
</evidence>
<feature type="transmembrane region" description="Helical" evidence="4">
    <location>
        <begin position="280"/>
        <end position="298"/>
    </location>
</feature>
<dbReference type="PANTHER" id="PTHR23523:SF2">
    <property type="entry name" value="2-NITROIMIDAZOLE TRANSPORTER"/>
    <property type="match status" value="1"/>
</dbReference>